<dbReference type="RefSeq" id="WP_114410009.1">
    <property type="nucleotide sequence ID" value="NZ_QOWE01000039.1"/>
</dbReference>
<dbReference type="Gene3D" id="1.25.40.10">
    <property type="entry name" value="Tetratricopeptide repeat domain"/>
    <property type="match status" value="1"/>
</dbReference>
<dbReference type="PANTHER" id="PTHR30329:SF21">
    <property type="entry name" value="LIPOPROTEIN YIAD-RELATED"/>
    <property type="match status" value="1"/>
</dbReference>
<keyword evidence="8" id="KW-1185">Reference proteome</keyword>
<keyword evidence="7" id="KW-0966">Cell projection</keyword>
<dbReference type="Gene3D" id="2.60.40.1120">
    <property type="entry name" value="Carboxypeptidase-like, regulatory domain"/>
    <property type="match status" value="1"/>
</dbReference>
<feature type="compositionally biased region" description="Low complexity" evidence="5">
    <location>
        <begin position="247"/>
        <end position="262"/>
    </location>
</feature>
<feature type="region of interest" description="Disordered" evidence="5">
    <location>
        <begin position="238"/>
        <end position="263"/>
    </location>
</feature>
<dbReference type="AlphaFoldDB" id="A0A368JEE1"/>
<dbReference type="Proteomes" id="UP000253383">
    <property type="component" value="Unassembled WGS sequence"/>
</dbReference>
<evidence type="ECO:0000259" key="6">
    <source>
        <dbReference type="PROSITE" id="PS51123"/>
    </source>
</evidence>
<evidence type="ECO:0000256" key="4">
    <source>
        <dbReference type="PROSITE-ProRule" id="PRU00473"/>
    </source>
</evidence>
<evidence type="ECO:0000313" key="7">
    <source>
        <dbReference type="EMBL" id="RCR65615.1"/>
    </source>
</evidence>
<keyword evidence="3" id="KW-0998">Cell outer membrane</keyword>
<accession>A0A368JEE1</accession>
<evidence type="ECO:0000256" key="1">
    <source>
        <dbReference type="ARBA" id="ARBA00004442"/>
    </source>
</evidence>
<evidence type="ECO:0000256" key="3">
    <source>
        <dbReference type="ARBA" id="ARBA00023237"/>
    </source>
</evidence>
<gene>
    <name evidence="7" type="ORF">DUE52_30925</name>
</gene>
<keyword evidence="7" id="KW-0282">Flagellum</keyword>
<evidence type="ECO:0000256" key="2">
    <source>
        <dbReference type="ARBA" id="ARBA00023136"/>
    </source>
</evidence>
<dbReference type="PANTHER" id="PTHR30329">
    <property type="entry name" value="STATOR ELEMENT OF FLAGELLAR MOTOR COMPLEX"/>
    <property type="match status" value="1"/>
</dbReference>
<dbReference type="InterPro" id="IPR008969">
    <property type="entry name" value="CarboxyPept-like_regulatory"/>
</dbReference>
<reference evidence="7 8" key="1">
    <citation type="submission" date="2018-07" db="EMBL/GenBank/DDBJ databases">
        <title>Genome analysis of Larkinella rosea.</title>
        <authorList>
            <person name="Zhou Z."/>
            <person name="Wang G."/>
        </authorList>
    </citation>
    <scope>NUCLEOTIDE SEQUENCE [LARGE SCALE GENOMIC DNA]</scope>
    <source>
        <strain evidence="8">zzj9</strain>
    </source>
</reference>
<dbReference type="PRINTS" id="PR01021">
    <property type="entry name" value="OMPADOMAIN"/>
</dbReference>
<keyword evidence="7" id="KW-0969">Cilium</keyword>
<dbReference type="OrthoDB" id="1488841at2"/>
<proteinExistence type="predicted"/>
<evidence type="ECO:0000313" key="8">
    <source>
        <dbReference type="Proteomes" id="UP000253383"/>
    </source>
</evidence>
<keyword evidence="2 4" id="KW-0472">Membrane</keyword>
<comment type="caution">
    <text evidence="7">The sequence shown here is derived from an EMBL/GenBank/DDBJ whole genome shotgun (WGS) entry which is preliminary data.</text>
</comment>
<evidence type="ECO:0000256" key="5">
    <source>
        <dbReference type="SAM" id="MobiDB-lite"/>
    </source>
</evidence>
<dbReference type="Pfam" id="PF07676">
    <property type="entry name" value="PD40"/>
    <property type="match status" value="1"/>
</dbReference>
<dbReference type="Pfam" id="PF00691">
    <property type="entry name" value="OmpA"/>
    <property type="match status" value="1"/>
</dbReference>
<dbReference type="GO" id="GO:0009279">
    <property type="term" value="C:cell outer membrane"/>
    <property type="evidence" value="ECO:0007669"/>
    <property type="project" value="UniProtKB-SubCell"/>
</dbReference>
<name>A0A368JEE1_9BACT</name>
<dbReference type="InterPro" id="IPR006664">
    <property type="entry name" value="OMP_bac"/>
</dbReference>
<dbReference type="CDD" id="cd07185">
    <property type="entry name" value="OmpA_C-like"/>
    <property type="match status" value="1"/>
</dbReference>
<dbReference type="SUPFAM" id="SSF49464">
    <property type="entry name" value="Carboxypeptidase regulatory domain-like"/>
    <property type="match status" value="1"/>
</dbReference>
<dbReference type="SUPFAM" id="SSF103088">
    <property type="entry name" value="OmpA-like"/>
    <property type="match status" value="1"/>
</dbReference>
<dbReference type="EMBL" id="QOWE01000039">
    <property type="protein sequence ID" value="RCR65615.1"/>
    <property type="molecule type" value="Genomic_DNA"/>
</dbReference>
<dbReference type="InterPro" id="IPR011659">
    <property type="entry name" value="WD40"/>
</dbReference>
<dbReference type="InterPro" id="IPR050330">
    <property type="entry name" value="Bact_OuterMem_StrucFunc"/>
</dbReference>
<dbReference type="PROSITE" id="PS51123">
    <property type="entry name" value="OMPA_2"/>
    <property type="match status" value="1"/>
</dbReference>
<dbReference type="InterPro" id="IPR036737">
    <property type="entry name" value="OmpA-like_sf"/>
</dbReference>
<organism evidence="7 8">
    <name type="scientific">Larkinella punicea</name>
    <dbReference type="NCBI Taxonomy" id="2315727"/>
    <lineage>
        <taxon>Bacteria</taxon>
        <taxon>Pseudomonadati</taxon>
        <taxon>Bacteroidota</taxon>
        <taxon>Cytophagia</taxon>
        <taxon>Cytophagales</taxon>
        <taxon>Spirosomataceae</taxon>
        <taxon>Larkinella</taxon>
    </lineage>
</organism>
<sequence length="823" mass="91870">MGTCILKRWHKFWFTCGLFFYAVTVGYAQSDTLLQQANRQYTLKAYGRAIEIYTQLLADLPDKLTAEQRTTAQANLAHSYQLAGDLKKAERAYQELTTATELTGNHIESYLHYAQTLAANGKYSESQKQYDRYNKLKEKAVQAESSPFLDPATGVIGKKTPTRYRLEVLALNTSNAEFSPMYYRDGLVFVSGKKASAAIETAGKGGGGSYLDLFYVQDRQQLKATQLIKADGTVSKPVSIKTRKAQRSGGNSRSRASANDSRTIGGYDGGINISEGLRFSKTIQPFSRSLNSRYHEGPVTFFNDGYQVVFTRNNYDGRRVRQSTEGVTNLKLYTAVQQNGTWINIQELPFNSDDYSVGHPALSKDDRLLFFASDMPGGVGGTDLYVARNENGKWSKPVNLGKEINTKGNDLFPFIDERGNLYFASDGRKGLGGLDIYYAPLVNGAPVGPVEHLDAPINSDQDDFGMITDGNRKGGYFSTNRQKGNDDIFRFVRESSLYGCRNLTLRFYDEVTKQPIDSVLIDIKARGEGRKDRTVVTKKDGLVQLCLESNNDFIFRASKDSYVTSTVGFSTNSLTDDSPSRLEIALNQPPKIIDTVQYIPLPANDGWDIVDSQKAKVRGTVMSEKDRKPIEGVTVNLKNDCDGAIRQIVTGADGRYEFELTEGCDYTLSASKERYGTNTNRIKKLTPRATTKVLSADLNMLRVGDIVQLDNIYYDLDKWTIRSDASRELDKLVATMQKYPLLTVELRSHTDSRGDAVYNRYLSAQRANSVVSYLASKGISRKRMVAAGYGESVLLNNCTNEVNCTEAEHQRNRRTEFKVLSIK</sequence>
<dbReference type="Pfam" id="PF13620">
    <property type="entry name" value="CarboxypepD_reg"/>
    <property type="match status" value="1"/>
</dbReference>
<dbReference type="InterPro" id="IPR011990">
    <property type="entry name" value="TPR-like_helical_dom_sf"/>
</dbReference>
<feature type="domain" description="OmpA-like" evidence="6">
    <location>
        <begin position="701"/>
        <end position="823"/>
    </location>
</feature>
<dbReference type="SUPFAM" id="SSF48452">
    <property type="entry name" value="TPR-like"/>
    <property type="match status" value="1"/>
</dbReference>
<protein>
    <submittedName>
        <fullName evidence="7">Flagellar motor protein MotB</fullName>
    </submittedName>
</protein>
<comment type="subcellular location">
    <subcellularLocation>
        <location evidence="1">Cell outer membrane</location>
    </subcellularLocation>
</comment>
<dbReference type="Gene3D" id="3.30.1330.60">
    <property type="entry name" value="OmpA-like domain"/>
    <property type="match status" value="1"/>
</dbReference>
<dbReference type="InterPro" id="IPR006665">
    <property type="entry name" value="OmpA-like"/>
</dbReference>
<dbReference type="SUPFAM" id="SSF82171">
    <property type="entry name" value="DPP6 N-terminal domain-like"/>
    <property type="match status" value="1"/>
</dbReference>